<feature type="region of interest" description="Disordered" evidence="1">
    <location>
        <begin position="87"/>
        <end position="122"/>
    </location>
</feature>
<dbReference type="Proteomes" id="UP000091820">
    <property type="component" value="Unassembled WGS sequence"/>
</dbReference>
<dbReference type="STRING" id="37001.A0A1A9W1I5"/>
<dbReference type="AlphaFoldDB" id="A0A1A9W1I5"/>
<dbReference type="EnsemblMetazoa" id="GBRI002964-RA">
    <property type="protein sequence ID" value="GBRI002964-PA"/>
    <property type="gene ID" value="GBRI002964"/>
</dbReference>
<feature type="region of interest" description="Disordered" evidence="1">
    <location>
        <begin position="1"/>
        <end position="20"/>
    </location>
</feature>
<evidence type="ECO:0000313" key="3">
    <source>
        <dbReference type="Proteomes" id="UP000091820"/>
    </source>
</evidence>
<accession>A0A1A9W1I5</accession>
<reference evidence="2" key="2">
    <citation type="submission" date="2020-05" db="UniProtKB">
        <authorList>
            <consortium name="EnsemblMetazoa"/>
        </authorList>
    </citation>
    <scope>IDENTIFICATION</scope>
    <source>
        <strain evidence="2">IAEA</strain>
    </source>
</reference>
<feature type="region of interest" description="Disordered" evidence="1">
    <location>
        <begin position="254"/>
        <end position="292"/>
    </location>
</feature>
<keyword evidence="3" id="KW-1185">Reference proteome</keyword>
<organism evidence="2 3">
    <name type="scientific">Glossina brevipalpis</name>
    <dbReference type="NCBI Taxonomy" id="37001"/>
    <lineage>
        <taxon>Eukaryota</taxon>
        <taxon>Metazoa</taxon>
        <taxon>Ecdysozoa</taxon>
        <taxon>Arthropoda</taxon>
        <taxon>Hexapoda</taxon>
        <taxon>Insecta</taxon>
        <taxon>Pterygota</taxon>
        <taxon>Neoptera</taxon>
        <taxon>Endopterygota</taxon>
        <taxon>Diptera</taxon>
        <taxon>Brachycera</taxon>
        <taxon>Muscomorpha</taxon>
        <taxon>Hippoboscoidea</taxon>
        <taxon>Glossinidae</taxon>
        <taxon>Glossina</taxon>
    </lineage>
</organism>
<proteinExistence type="predicted"/>
<evidence type="ECO:0000313" key="2">
    <source>
        <dbReference type="EnsemblMetazoa" id="GBRI002964-PA"/>
    </source>
</evidence>
<sequence>MDSKQSEILPKQTELHASDHEDIVANSMNNDDGFELSSVSDVCEINIDYSSSNSSNMAIYSLQSPQYSPVSALQQSPPNDIVFLQSQTRSSPSRGNLRSPQYPPCTTQYSPTSPIHSPSYSPASPTSLCDAPTIIPTSPIYSVNCSPILPVHHPFIHLDSYSTHPTSLFSACIPTYPTSSPVYPDYSHNPFDYVPAPSAPLFISPLHIPTSPEYLLNSPQYSPISPGSPDTLISLFGSPPHILTSPDYPPNSPLYSFSSLDSPASPNSLSSSPPHVPTSPTGAPANSSTSED</sequence>
<name>A0A1A9W1I5_9MUSC</name>
<evidence type="ECO:0000256" key="1">
    <source>
        <dbReference type="SAM" id="MobiDB-lite"/>
    </source>
</evidence>
<reference evidence="3" key="1">
    <citation type="submission" date="2014-03" db="EMBL/GenBank/DDBJ databases">
        <authorList>
            <person name="Aksoy S."/>
            <person name="Warren W."/>
            <person name="Wilson R.K."/>
        </authorList>
    </citation>
    <scope>NUCLEOTIDE SEQUENCE [LARGE SCALE GENOMIC DNA]</scope>
    <source>
        <strain evidence="3">IAEA</strain>
    </source>
</reference>
<feature type="compositionally biased region" description="Low complexity" evidence="1">
    <location>
        <begin position="254"/>
        <end position="273"/>
    </location>
</feature>
<dbReference type="VEuPathDB" id="VectorBase:GBRI002964"/>
<protein>
    <submittedName>
        <fullName evidence="2">Uncharacterized protein</fullName>
    </submittedName>
</protein>